<protein>
    <recommendedName>
        <fullName evidence="3">Condensation domain-containing protein</fullName>
    </recommendedName>
</protein>
<accession>A0ABR2JQJ4</accession>
<sequence length="433" mass="48919">MIRPLKGFENNFANPILQDNIFLSIKFSDSNTFHRVASNFLKIFSGLRLKIKDGHYYQKEEREIPIHPIPNWIQDCKLANQYVFNNQMPSYKESLASISANDKILVINSCHTLCDGGSMISVLSKCLDDFTNEKPNEGAPIYFLDAFKDQCEEAEIKFDKNNLWPMNKLTSCKYDTNDKHLAPPGTQLYEMNGCIPCEDLACYNKATKKIHGLSDVINVGVSMSVLALNTVNNGIQYEYDNPLSMASIIDVKRFGKPSKKINWNLGNCIAVPSIKADVSKSDTIDAISKKFRNYINTLKPFGAFYCASHVNELLAKQPPKSIVGCHSAIGPVKFKHPIIDMDLKDGMKLTPGKGDHGELNGTLFEIISYSKINEYRNDLIYMANIWPSGMTLEKGRILFDSFTHFITKVPVTASFDDTLEELIDFQKSIKRKY</sequence>
<keyword evidence="2" id="KW-1185">Reference proteome</keyword>
<proteinExistence type="predicted"/>
<name>A0ABR2JQJ4_9EUKA</name>
<dbReference type="EMBL" id="JAPFFF010000010">
    <property type="protein sequence ID" value="KAK8880502.1"/>
    <property type="molecule type" value="Genomic_DNA"/>
</dbReference>
<gene>
    <name evidence="1" type="ORF">M9Y10_003178</name>
</gene>
<organism evidence="1 2">
    <name type="scientific">Tritrichomonas musculus</name>
    <dbReference type="NCBI Taxonomy" id="1915356"/>
    <lineage>
        <taxon>Eukaryota</taxon>
        <taxon>Metamonada</taxon>
        <taxon>Parabasalia</taxon>
        <taxon>Tritrichomonadida</taxon>
        <taxon>Tritrichomonadidae</taxon>
        <taxon>Tritrichomonas</taxon>
    </lineage>
</organism>
<comment type="caution">
    <text evidence="1">The sequence shown here is derived from an EMBL/GenBank/DDBJ whole genome shotgun (WGS) entry which is preliminary data.</text>
</comment>
<evidence type="ECO:0000313" key="2">
    <source>
        <dbReference type="Proteomes" id="UP001470230"/>
    </source>
</evidence>
<evidence type="ECO:0000313" key="1">
    <source>
        <dbReference type="EMBL" id="KAK8880502.1"/>
    </source>
</evidence>
<dbReference type="Proteomes" id="UP001470230">
    <property type="component" value="Unassembled WGS sequence"/>
</dbReference>
<reference evidence="1 2" key="1">
    <citation type="submission" date="2024-04" db="EMBL/GenBank/DDBJ databases">
        <title>Tritrichomonas musculus Genome.</title>
        <authorList>
            <person name="Alves-Ferreira E."/>
            <person name="Grigg M."/>
            <person name="Lorenzi H."/>
            <person name="Galac M."/>
        </authorList>
    </citation>
    <scope>NUCLEOTIDE SEQUENCE [LARGE SCALE GENOMIC DNA]</scope>
    <source>
        <strain evidence="1 2">EAF2021</strain>
    </source>
</reference>
<evidence type="ECO:0008006" key="3">
    <source>
        <dbReference type="Google" id="ProtNLM"/>
    </source>
</evidence>